<evidence type="ECO:0000313" key="2">
    <source>
        <dbReference type="Proteomes" id="UP000327157"/>
    </source>
</evidence>
<reference evidence="1 2" key="1">
    <citation type="submission" date="2019-09" db="EMBL/GenBank/DDBJ databases">
        <authorList>
            <person name="Ou C."/>
        </authorList>
    </citation>
    <scope>NUCLEOTIDE SEQUENCE [LARGE SCALE GENOMIC DNA]</scope>
    <source>
        <strain evidence="1">S2</strain>
        <tissue evidence="1">Leaf</tissue>
    </source>
</reference>
<evidence type="ECO:0000313" key="1">
    <source>
        <dbReference type="EMBL" id="KAB2608695.1"/>
    </source>
</evidence>
<dbReference type="Proteomes" id="UP000327157">
    <property type="component" value="Chromosome 14"/>
</dbReference>
<protein>
    <submittedName>
        <fullName evidence="1">Long chain acyl-CoA synthetase 1</fullName>
    </submittedName>
</protein>
<organism evidence="1 2">
    <name type="scientific">Pyrus ussuriensis x Pyrus communis</name>
    <dbReference type="NCBI Taxonomy" id="2448454"/>
    <lineage>
        <taxon>Eukaryota</taxon>
        <taxon>Viridiplantae</taxon>
        <taxon>Streptophyta</taxon>
        <taxon>Embryophyta</taxon>
        <taxon>Tracheophyta</taxon>
        <taxon>Spermatophyta</taxon>
        <taxon>Magnoliopsida</taxon>
        <taxon>eudicotyledons</taxon>
        <taxon>Gunneridae</taxon>
        <taxon>Pentapetalae</taxon>
        <taxon>rosids</taxon>
        <taxon>fabids</taxon>
        <taxon>Rosales</taxon>
        <taxon>Rosaceae</taxon>
        <taxon>Amygdaloideae</taxon>
        <taxon>Maleae</taxon>
        <taxon>Pyrus</taxon>
    </lineage>
</organism>
<gene>
    <name evidence="1" type="ORF">D8674_011863</name>
</gene>
<dbReference type="AlphaFoldDB" id="A0A5N5FZY4"/>
<dbReference type="EMBL" id="SMOL01000553">
    <property type="protein sequence ID" value="KAB2608695.1"/>
    <property type="molecule type" value="Genomic_DNA"/>
</dbReference>
<comment type="caution">
    <text evidence="1">The sequence shown here is derived from an EMBL/GenBank/DDBJ whole genome shotgun (WGS) entry which is preliminary data.</text>
</comment>
<keyword evidence="2" id="KW-1185">Reference proteome</keyword>
<name>A0A5N5FZY4_9ROSA</name>
<reference evidence="1 2" key="3">
    <citation type="submission" date="2019-11" db="EMBL/GenBank/DDBJ databases">
        <title>A de novo genome assembly of a pear dwarfing rootstock.</title>
        <authorList>
            <person name="Wang F."/>
            <person name="Wang J."/>
            <person name="Li S."/>
            <person name="Zhang Y."/>
            <person name="Fang M."/>
            <person name="Ma L."/>
            <person name="Zhao Y."/>
            <person name="Jiang S."/>
        </authorList>
    </citation>
    <scope>NUCLEOTIDE SEQUENCE [LARGE SCALE GENOMIC DNA]</scope>
    <source>
        <strain evidence="1">S2</strain>
        <tissue evidence="1">Leaf</tissue>
    </source>
</reference>
<accession>A0A5N5FZY4</accession>
<sequence>MELERTLAERKRMRRRLLPQLQQTPTTTLSRSWLSEIQGRCMHLTSKIGCWRSLSRCQNKTQSRCIYNFHVFMVVESPLVQGLEQKLQLDRELVPGSNLVLRAVGTLGIWVRWVRTWWVGVQDKEEEKKGGG</sequence>
<proteinExistence type="predicted"/>
<reference evidence="2" key="2">
    <citation type="submission" date="2019-10" db="EMBL/GenBank/DDBJ databases">
        <title>A de novo genome assembly of a pear dwarfing rootstock.</title>
        <authorList>
            <person name="Wang F."/>
            <person name="Wang J."/>
            <person name="Li S."/>
            <person name="Zhang Y."/>
            <person name="Fang M."/>
            <person name="Ma L."/>
            <person name="Zhao Y."/>
            <person name="Jiang S."/>
        </authorList>
    </citation>
    <scope>NUCLEOTIDE SEQUENCE [LARGE SCALE GENOMIC DNA]</scope>
</reference>